<sequence>MPKAPHSSKPNLSPAQPITDSRFTNLQTDPRFKLPSRKQNRVTLDKRFAHVLSDERFSSRAKVDRYGRKLPKKGKRNEQLERFYQLEDGQEEGEDDEVVLEELKKVEGDTESSEGSSSEDSSSDDDEDTEDEDDAEEEEIFGLLDQTRDAEGLGESGIPKGEVSNRLAVVNLDWDNIRAVDLMTVFSSFLSQGSGGRIRKVSIYPSEFGRERMEREEMEGPPKEIFAPTQSDKKQDSTTFLDDEEEEEEEEDDVGIDDGDEAQSHSDSTDDASASSGDEQIKQQILKPSNGAEFNSAKLRRYQLERLRYYYAVITCSSIPVAQAIYDAIDGTEYLTTANFFDLRYIPDETDFSDDKPRDECETIPDGYKPNDFVTDALQHSKVRLTWDMDDGERKEAQKRAFRGGRKDIDENDLRAYLGSDSSSEDEDEARAKDPASSVVVVDATTDNVPSANNGSQPATTLNSTKPTQDEPKLSKKVLERQKMRSLLGLSAESAPRPKKTKDANAEGDMQVTFSAALTSNGDKKSVFENTPEEAKETTIEKYVRKEKERKAKRKEKMKTSRDGVTQPDNANKSEVSEKEEPGDLGFDDPFFAGKPDKDASKHKRKKDKRDTHHHGDAAETDDAISGLDPPPSHTNNADLGVQADSDDGIQHFDMRALTRASKPSLHQKPGKKRKLTQRDKEALEQAQQDTFELDVKDERFRDVFERPEYAIDPSHPRFVRTEGMERMLEEGRKVRGKGVDDADVVEGGKRDGRSGKRRRRDEGAQGGDGEVDQLVKRVKAKTRKA</sequence>
<evidence type="ECO:0000313" key="9">
    <source>
        <dbReference type="Proteomes" id="UP001161017"/>
    </source>
</evidence>
<dbReference type="AlphaFoldDB" id="A0AA43QIC9"/>
<evidence type="ECO:0000313" key="8">
    <source>
        <dbReference type="EMBL" id="MDI1486262.1"/>
    </source>
</evidence>
<keyword evidence="4" id="KW-0539">Nucleus</keyword>
<feature type="compositionally biased region" description="Basic and acidic residues" evidence="5">
    <location>
        <begin position="468"/>
        <end position="483"/>
    </location>
</feature>
<gene>
    <name evidence="8" type="primary">ESF1</name>
    <name evidence="8" type="ORF">OHK93_005488</name>
</gene>
<feature type="compositionally biased region" description="Basic and acidic residues" evidence="5">
    <location>
        <begin position="731"/>
        <end position="755"/>
    </location>
</feature>
<feature type="compositionally biased region" description="Acidic residues" evidence="5">
    <location>
        <begin position="121"/>
        <end position="140"/>
    </location>
</feature>
<feature type="compositionally biased region" description="Polar residues" evidence="5">
    <location>
        <begin position="8"/>
        <end position="28"/>
    </location>
</feature>
<feature type="domain" description="ESF1 RRM" evidence="7">
    <location>
        <begin position="165"/>
        <end position="250"/>
    </location>
</feature>
<dbReference type="InterPro" id="IPR056750">
    <property type="entry name" value="RRM_ESF1"/>
</dbReference>
<feature type="compositionally biased region" description="Acidic residues" evidence="5">
    <location>
        <begin position="241"/>
        <end position="261"/>
    </location>
</feature>
<evidence type="ECO:0000256" key="2">
    <source>
        <dbReference type="ARBA" id="ARBA00009087"/>
    </source>
</evidence>
<evidence type="ECO:0000259" key="7">
    <source>
        <dbReference type="Pfam" id="PF25121"/>
    </source>
</evidence>
<keyword evidence="3" id="KW-0175">Coiled coil</keyword>
<feature type="compositionally biased region" description="Basic residues" evidence="5">
    <location>
        <begin position="777"/>
        <end position="786"/>
    </location>
</feature>
<dbReference type="EMBL" id="JAPUFD010000003">
    <property type="protein sequence ID" value="MDI1486262.1"/>
    <property type="molecule type" value="Genomic_DNA"/>
</dbReference>
<feature type="compositionally biased region" description="Polar residues" evidence="5">
    <location>
        <begin position="445"/>
        <end position="467"/>
    </location>
</feature>
<proteinExistence type="inferred from homology"/>
<organism evidence="8 9">
    <name type="scientific">Ramalina farinacea</name>
    <dbReference type="NCBI Taxonomy" id="258253"/>
    <lineage>
        <taxon>Eukaryota</taxon>
        <taxon>Fungi</taxon>
        <taxon>Dikarya</taxon>
        <taxon>Ascomycota</taxon>
        <taxon>Pezizomycotina</taxon>
        <taxon>Lecanoromycetes</taxon>
        <taxon>OSLEUM clade</taxon>
        <taxon>Lecanoromycetidae</taxon>
        <taxon>Lecanorales</taxon>
        <taxon>Lecanorineae</taxon>
        <taxon>Ramalinaceae</taxon>
        <taxon>Ramalina</taxon>
    </lineage>
</organism>
<feature type="domain" description="NUC153" evidence="6">
    <location>
        <begin position="698"/>
        <end position="726"/>
    </location>
</feature>
<protein>
    <submittedName>
        <fullName evidence="8">Pre-rRNA-processing protein esf1</fullName>
    </submittedName>
</protein>
<dbReference type="InterPro" id="IPR012580">
    <property type="entry name" value="NUC153"/>
</dbReference>
<evidence type="ECO:0000259" key="6">
    <source>
        <dbReference type="Pfam" id="PF08159"/>
    </source>
</evidence>
<name>A0AA43QIC9_9LECA</name>
<feature type="domain" description="ESF1 RRM" evidence="7">
    <location>
        <begin position="274"/>
        <end position="361"/>
    </location>
</feature>
<dbReference type="PANTHER" id="PTHR12202:SF0">
    <property type="entry name" value="ESF1 HOMOLOG"/>
    <property type="match status" value="1"/>
</dbReference>
<feature type="region of interest" description="Disordered" evidence="5">
    <location>
        <begin position="211"/>
        <end position="289"/>
    </location>
</feature>
<accession>A0AA43QIC9</accession>
<feature type="compositionally biased region" description="Basic and acidic residues" evidence="5">
    <location>
        <begin position="211"/>
        <end position="222"/>
    </location>
</feature>
<feature type="region of interest" description="Disordered" evidence="5">
    <location>
        <begin position="413"/>
        <end position="693"/>
    </location>
</feature>
<comment type="similarity">
    <text evidence="2">Belongs to the ESF1 family.</text>
</comment>
<comment type="caution">
    <text evidence="8">The sequence shown here is derived from an EMBL/GenBank/DDBJ whole genome shotgun (WGS) entry which is preliminary data.</text>
</comment>
<comment type="subcellular location">
    <subcellularLocation>
        <location evidence="1">Nucleus</location>
        <location evidence="1">Nucleolus</location>
    </subcellularLocation>
</comment>
<evidence type="ECO:0000256" key="4">
    <source>
        <dbReference type="ARBA" id="ARBA00023242"/>
    </source>
</evidence>
<reference evidence="8" key="1">
    <citation type="journal article" date="2023" name="Genome Biol. Evol.">
        <title>First Whole Genome Sequence and Flow Cytometry Genome Size Data for the Lichen-Forming Fungus Ramalina farinacea (Ascomycota).</title>
        <authorList>
            <person name="Llewellyn T."/>
            <person name="Mian S."/>
            <person name="Hill R."/>
            <person name="Leitch I.J."/>
            <person name="Gaya E."/>
        </authorList>
    </citation>
    <scope>NUCLEOTIDE SEQUENCE</scope>
    <source>
        <strain evidence="8">LIQ254RAFAR</strain>
    </source>
</reference>
<feature type="compositionally biased region" description="Polar residues" evidence="5">
    <location>
        <begin position="512"/>
        <end position="521"/>
    </location>
</feature>
<feature type="compositionally biased region" description="Basic and acidic residues" evidence="5">
    <location>
        <begin position="522"/>
        <end position="550"/>
    </location>
</feature>
<dbReference type="GO" id="GO:0005730">
    <property type="term" value="C:nucleolus"/>
    <property type="evidence" value="ECO:0007669"/>
    <property type="project" value="UniProtKB-SubCell"/>
</dbReference>
<dbReference type="InterPro" id="IPR039754">
    <property type="entry name" value="Esf1"/>
</dbReference>
<feature type="region of interest" description="Disordered" evidence="5">
    <location>
        <begin position="731"/>
        <end position="786"/>
    </location>
</feature>
<dbReference type="GO" id="GO:0006364">
    <property type="term" value="P:rRNA processing"/>
    <property type="evidence" value="ECO:0007669"/>
    <property type="project" value="InterPro"/>
</dbReference>
<dbReference type="PANTHER" id="PTHR12202">
    <property type="entry name" value="ESF1 HOMOLOG"/>
    <property type="match status" value="1"/>
</dbReference>
<feature type="region of interest" description="Disordered" evidence="5">
    <location>
        <begin position="101"/>
        <end position="160"/>
    </location>
</feature>
<dbReference type="Pfam" id="PF08159">
    <property type="entry name" value="NUC153"/>
    <property type="match status" value="1"/>
</dbReference>
<evidence type="ECO:0000256" key="3">
    <source>
        <dbReference type="ARBA" id="ARBA00023054"/>
    </source>
</evidence>
<dbReference type="Pfam" id="PF25121">
    <property type="entry name" value="RRM_ESF1"/>
    <property type="match status" value="2"/>
</dbReference>
<feature type="compositionally biased region" description="Basic and acidic residues" evidence="5">
    <location>
        <begin position="609"/>
        <end position="618"/>
    </location>
</feature>
<evidence type="ECO:0000256" key="5">
    <source>
        <dbReference type="SAM" id="MobiDB-lite"/>
    </source>
</evidence>
<feature type="compositionally biased region" description="Polar residues" evidence="5">
    <location>
        <begin position="563"/>
        <end position="574"/>
    </location>
</feature>
<feature type="region of interest" description="Disordered" evidence="5">
    <location>
        <begin position="1"/>
        <end position="38"/>
    </location>
</feature>
<evidence type="ECO:0000256" key="1">
    <source>
        <dbReference type="ARBA" id="ARBA00004604"/>
    </source>
</evidence>
<keyword evidence="9" id="KW-1185">Reference proteome</keyword>
<dbReference type="GO" id="GO:0003723">
    <property type="term" value="F:RNA binding"/>
    <property type="evidence" value="ECO:0007669"/>
    <property type="project" value="TreeGrafter"/>
</dbReference>
<dbReference type="Proteomes" id="UP001161017">
    <property type="component" value="Unassembled WGS sequence"/>
</dbReference>